<evidence type="ECO:0008006" key="4">
    <source>
        <dbReference type="Google" id="ProtNLM"/>
    </source>
</evidence>
<protein>
    <recommendedName>
        <fullName evidence="4">Peptidase M14 carboxypeptidase A domain-containing protein</fullName>
    </recommendedName>
</protein>
<dbReference type="Pfam" id="PF10994">
    <property type="entry name" value="DUF2817"/>
    <property type="match status" value="2"/>
</dbReference>
<sequence length="554" mass="63481">MISRSSILHQILHVLSIAAIAHILWIYTIDTPKAIYHCPLDRYGLAHYWIEENCYWSSSYAEAREKFVSLGNVLREQLLMAREKNETLDVVHVKSISYDVSDKDTVARHGSYKRYMETIQAFDTYEFQTTVPGIDTIDVMLITLRIPSNDNRDNINIIHSSGVHGVEGYLGSAIQLRFLHELIIQNEERLDSRKDALSKETKLRHVLIIHAVNPYGMRHHRRTNENNVDLNRNALSAEEWKLIRFRDPNFEGYVDLDSVLNPFSPVTNGELFSWVRAARHGGFEGDMSTLKQRDDEVQRTLHESRNESTEYNMPAVNNPVNAVNDWIAQIIEISKSIPLLMKAMLSVGYARTKRTLVSSQYLKQCGSQYGGGAHKYHSNDWENSIYALQHAIEHFAGFPMADPDWKVFWIDVHTGLGRYGEYSMLSSGRPKNAEAEDNASKPEWVRRLATLLRDSMGMDKSANDRVSKGYEVTRGFVNGEELCPLPHCFSKTQEFGTRPGVMVGMCMVLENKGYQVGGRDFAFSTSWAFNPRRLSWRRKTLRGGVEMLQRAFNF</sequence>
<name>A0ABD3QD15_9STRA</name>
<comment type="caution">
    <text evidence="2">The sequence shown here is derived from an EMBL/GenBank/DDBJ whole genome shotgun (WGS) entry which is preliminary data.</text>
</comment>
<organism evidence="2 3">
    <name type="scientific">Cyclotella cryptica</name>
    <dbReference type="NCBI Taxonomy" id="29204"/>
    <lineage>
        <taxon>Eukaryota</taxon>
        <taxon>Sar</taxon>
        <taxon>Stramenopiles</taxon>
        <taxon>Ochrophyta</taxon>
        <taxon>Bacillariophyta</taxon>
        <taxon>Coscinodiscophyceae</taxon>
        <taxon>Thalassiosirophycidae</taxon>
        <taxon>Stephanodiscales</taxon>
        <taxon>Stephanodiscaceae</taxon>
        <taxon>Cyclotella</taxon>
    </lineage>
</organism>
<keyword evidence="1" id="KW-0812">Transmembrane</keyword>
<dbReference type="Gene3D" id="3.40.630.10">
    <property type="entry name" value="Zn peptidases"/>
    <property type="match status" value="1"/>
</dbReference>
<proteinExistence type="predicted"/>
<dbReference type="AlphaFoldDB" id="A0ABD3QD15"/>
<keyword evidence="3" id="KW-1185">Reference proteome</keyword>
<keyword evidence="1" id="KW-0472">Membrane</keyword>
<evidence type="ECO:0000313" key="2">
    <source>
        <dbReference type="EMBL" id="KAL3798275.1"/>
    </source>
</evidence>
<gene>
    <name evidence="2" type="ORF">HJC23_000189</name>
</gene>
<dbReference type="SUPFAM" id="SSF53187">
    <property type="entry name" value="Zn-dependent exopeptidases"/>
    <property type="match status" value="1"/>
</dbReference>
<reference evidence="2 3" key="1">
    <citation type="journal article" date="2020" name="G3 (Bethesda)">
        <title>Improved Reference Genome for Cyclotella cryptica CCMP332, a Model for Cell Wall Morphogenesis, Salinity Adaptation, and Lipid Production in Diatoms (Bacillariophyta).</title>
        <authorList>
            <person name="Roberts W.R."/>
            <person name="Downey K.M."/>
            <person name="Ruck E.C."/>
            <person name="Traller J.C."/>
            <person name="Alverson A.J."/>
        </authorList>
    </citation>
    <scope>NUCLEOTIDE SEQUENCE [LARGE SCALE GENOMIC DNA]</scope>
    <source>
        <strain evidence="2 3">CCMP332</strain>
    </source>
</reference>
<dbReference type="InterPro" id="IPR021259">
    <property type="entry name" value="DUF2817"/>
</dbReference>
<accession>A0ABD3QD15</accession>
<feature type="transmembrane region" description="Helical" evidence="1">
    <location>
        <begin position="7"/>
        <end position="27"/>
    </location>
</feature>
<dbReference type="EMBL" id="JABMIG020000047">
    <property type="protein sequence ID" value="KAL3798275.1"/>
    <property type="molecule type" value="Genomic_DNA"/>
</dbReference>
<keyword evidence="1" id="KW-1133">Transmembrane helix</keyword>
<dbReference type="Proteomes" id="UP001516023">
    <property type="component" value="Unassembled WGS sequence"/>
</dbReference>
<evidence type="ECO:0000256" key="1">
    <source>
        <dbReference type="SAM" id="Phobius"/>
    </source>
</evidence>
<evidence type="ECO:0000313" key="3">
    <source>
        <dbReference type="Proteomes" id="UP001516023"/>
    </source>
</evidence>